<feature type="transmembrane region" description="Helical" evidence="1">
    <location>
        <begin position="345"/>
        <end position="365"/>
    </location>
</feature>
<keyword evidence="1" id="KW-1133">Transmembrane helix</keyword>
<dbReference type="Pfam" id="PF19516">
    <property type="entry name" value="DUF6049"/>
    <property type="match status" value="1"/>
</dbReference>
<dbReference type="InterPro" id="IPR046112">
    <property type="entry name" value="DUF6049"/>
</dbReference>
<protein>
    <submittedName>
        <fullName evidence="2">Unannotated protein</fullName>
    </submittedName>
</protein>
<evidence type="ECO:0000313" key="2">
    <source>
        <dbReference type="EMBL" id="CAB4604024.1"/>
    </source>
</evidence>
<keyword evidence="1" id="KW-0812">Transmembrane</keyword>
<accession>A0A6J6GY78</accession>
<gene>
    <name evidence="2" type="ORF">UFOPK1852_00281</name>
</gene>
<keyword evidence="1" id="KW-0472">Membrane</keyword>
<dbReference type="AlphaFoldDB" id="A0A6J6GY78"/>
<name>A0A6J6GY78_9ZZZZ</name>
<organism evidence="2">
    <name type="scientific">freshwater metagenome</name>
    <dbReference type="NCBI Taxonomy" id="449393"/>
    <lineage>
        <taxon>unclassified sequences</taxon>
        <taxon>metagenomes</taxon>
        <taxon>ecological metagenomes</taxon>
    </lineage>
</organism>
<reference evidence="2" key="1">
    <citation type="submission" date="2020-05" db="EMBL/GenBank/DDBJ databases">
        <authorList>
            <person name="Chiriac C."/>
            <person name="Salcher M."/>
            <person name="Ghai R."/>
            <person name="Kavagutti S V."/>
        </authorList>
    </citation>
    <scope>NUCLEOTIDE SEQUENCE</scope>
</reference>
<evidence type="ECO:0000256" key="1">
    <source>
        <dbReference type="SAM" id="Phobius"/>
    </source>
</evidence>
<dbReference type="EMBL" id="CAEZUS010000027">
    <property type="protein sequence ID" value="CAB4604024.1"/>
    <property type="molecule type" value="Genomic_DNA"/>
</dbReference>
<sequence length="373" mass="41658">MKRVWFVLAVILGLQFTYLPVQAADVTVIRLVTEPNRNFSGFFYSDDLAMRLAPSGDLGNLVYYQANRPRTWVVDTALIDDVIAMTDKYTIGLETGEKIKGAGSEIAKNWLNQFSTISSNDQVIVLPYGNPAYKLLKNYAPGELNYYYSYANKRLAEFLGRTVVSDKYGKFSKGSLNSYQSLQTKYSESRRLLTSISRVVDAPELITLRLQLARLLNPDVDKEFRARLIKNSDKEVARTARKLRVVSGRYRLTSAADKLPITLVNNFSTPVVVSLELLPRNSRIQLSGIEKISIPANSKLQLALPANVITPGTVTVAARLTDAKHVPVTKYSQLTLNLSIVDSRVAWFTSSAAVLLFLAATAQTIRRVRRGRK</sequence>
<proteinExistence type="predicted"/>